<dbReference type="InterPro" id="IPR002052">
    <property type="entry name" value="DNA_methylase_N6_adenine_CS"/>
</dbReference>
<proteinExistence type="predicted"/>
<evidence type="ECO:0000259" key="8">
    <source>
        <dbReference type="Pfam" id="PF20466"/>
    </source>
</evidence>
<name>A0ABP4TQ40_9ACTN</name>
<evidence type="ECO:0000313" key="10">
    <source>
        <dbReference type="Proteomes" id="UP001499851"/>
    </source>
</evidence>
<dbReference type="PANTHER" id="PTHR33841:SF1">
    <property type="entry name" value="DNA METHYLTRANSFERASE A"/>
    <property type="match status" value="1"/>
</dbReference>
<dbReference type="Gene3D" id="3.40.50.150">
    <property type="entry name" value="Vaccinia Virus protein VP39"/>
    <property type="match status" value="2"/>
</dbReference>
<dbReference type="InterPro" id="IPR046820">
    <property type="entry name" value="MmeI_TRD"/>
</dbReference>
<dbReference type="EC" id="2.1.1.72" evidence="1"/>
<dbReference type="PRINTS" id="PR00507">
    <property type="entry name" value="N12N6MTFRASE"/>
</dbReference>
<dbReference type="InterPro" id="IPR029063">
    <property type="entry name" value="SAM-dependent_MTases_sf"/>
</dbReference>
<dbReference type="InterPro" id="IPR050953">
    <property type="entry name" value="N4_N6_ade-DNA_methylase"/>
</dbReference>
<dbReference type="Pfam" id="PF20466">
    <property type="entry name" value="MmeI_TRD"/>
    <property type="match status" value="1"/>
</dbReference>
<evidence type="ECO:0000313" key="9">
    <source>
        <dbReference type="EMBL" id="GAA1691445.1"/>
    </source>
</evidence>
<dbReference type="Proteomes" id="UP001499851">
    <property type="component" value="Unassembled WGS sequence"/>
</dbReference>
<evidence type="ECO:0000256" key="4">
    <source>
        <dbReference type="ARBA" id="ARBA00022691"/>
    </source>
</evidence>
<keyword evidence="10" id="KW-1185">Reference proteome</keyword>
<evidence type="ECO:0000256" key="1">
    <source>
        <dbReference type="ARBA" id="ARBA00011900"/>
    </source>
</evidence>
<accession>A0ABP4TQ40</accession>
<dbReference type="RefSeq" id="WP_344491232.1">
    <property type="nucleotide sequence ID" value="NZ_BAAAQF010000023.1"/>
</dbReference>
<keyword evidence="2" id="KW-0489">Methyltransferase</keyword>
<evidence type="ECO:0000259" key="7">
    <source>
        <dbReference type="Pfam" id="PF07669"/>
    </source>
</evidence>
<feature type="domain" description="MmeI-like target recognition" evidence="8">
    <location>
        <begin position="1064"/>
        <end position="1244"/>
    </location>
</feature>
<dbReference type="SUPFAM" id="SSF53335">
    <property type="entry name" value="S-adenosyl-L-methionine-dependent methyltransferases"/>
    <property type="match status" value="1"/>
</dbReference>
<protein>
    <recommendedName>
        <fullName evidence="1">site-specific DNA-methyltransferase (adenine-specific)</fullName>
        <ecNumber evidence="1">2.1.1.72</ecNumber>
    </recommendedName>
</protein>
<dbReference type="Pfam" id="PF07669">
    <property type="entry name" value="Eco57I"/>
    <property type="match status" value="1"/>
</dbReference>
<comment type="caution">
    <text evidence="9">The sequence shown here is derived from an EMBL/GenBank/DDBJ whole genome shotgun (WGS) entry which is preliminary data.</text>
</comment>
<evidence type="ECO:0000256" key="3">
    <source>
        <dbReference type="ARBA" id="ARBA00022679"/>
    </source>
</evidence>
<feature type="region of interest" description="Disordered" evidence="6">
    <location>
        <begin position="1355"/>
        <end position="1386"/>
    </location>
</feature>
<evidence type="ECO:0000256" key="6">
    <source>
        <dbReference type="SAM" id="MobiDB-lite"/>
    </source>
</evidence>
<dbReference type="PROSITE" id="PS00092">
    <property type="entry name" value="N6_MTASE"/>
    <property type="match status" value="1"/>
</dbReference>
<evidence type="ECO:0000256" key="2">
    <source>
        <dbReference type="ARBA" id="ARBA00022603"/>
    </source>
</evidence>
<feature type="compositionally biased region" description="Basic residues" evidence="6">
    <location>
        <begin position="1360"/>
        <end position="1369"/>
    </location>
</feature>
<dbReference type="InterPro" id="IPR011639">
    <property type="entry name" value="MethylTrfase_TaqI-like_dom"/>
</dbReference>
<keyword evidence="3" id="KW-0808">Transferase</keyword>
<evidence type="ECO:0000256" key="5">
    <source>
        <dbReference type="ARBA" id="ARBA00047942"/>
    </source>
</evidence>
<feature type="domain" description="Type II methyltransferase M.TaqI-like" evidence="7">
    <location>
        <begin position="708"/>
        <end position="970"/>
    </location>
</feature>
<dbReference type="EMBL" id="BAAAQF010000023">
    <property type="protein sequence ID" value="GAA1691445.1"/>
    <property type="molecule type" value="Genomic_DNA"/>
</dbReference>
<sequence>MSRIMNRKRRTGSDRTQVHQDWIELIDTDGPWLSLPVLTETWPDLDAVTPERRAELRAAHGEWADDPRDTARCRAWTQTLLADFLGWGDGLHWAAEPGAAVDGIEPVHIGQHDTTVSPDFTLHDGDAPRIIGLITPPDNHPAKRMKGETWAATPIDRLLRLCAANKTELGLATDGRFLALVYAPADGPSAYGVFDTMTITDHSDLVVLRALFSLLNRRRFTDYQTEQQLPNLFHQSADREEELTETLGVQVRRAVELLVEAIGRAHKAKKERDGMGITVIGEDGTRRLVEADEAYRGAVTVMMRLVFLLFAEERRLLPADNPLYAEAYSVAESAQVLQERVDSGSEALLEQSHRAWLRLLALFNAVHRGVDTAELSIPAYGGSLFDPEAYPWLFDQQQPLVIDDRTLHNVLKSVTTVWMSAGKQKTPKSLNGIQLADPKRRPKGEYRTLNFDRLGVEQIGYVYEGLLAWEGRWSTEVVVGLVGKESKEAEVSLRDLEAMWARAGGDVETLAEVLFERFEKHGKSGIGTAKAIVKLLEPMDAEQRERAERDLLSVTGNDPQLTARLMPFYGVIRADLRGQATVVLPETLYMTESELRGNTGAHYTPRKLADEVVQGALEPLVYEPGPLQTADTDTWVLKDADDILALKVADIAMGSAAFLVAACRFLSERLVEAWRAKGDPRGAVAEDRSDEAGEDPNLIEARRLIIEHCLYGADINPAAVEMAKLSLWLVSMDKDRPFTFLDDKLVCGDSLLGITSIEQLEFMHLNPAEGRKLHEGTILDFTAHIRELVRKAADTRKEIADISDRSAEDQERKRELFARANMLTVEASQYGDLLVGAGLAGNEDAWLIAANLGSNQANEGRVELDKRLARWLRTDLQVGAFDRDPIHWALVFPEVFEKGGFDAIIGNPPFLGGKKISGTNGSAYRDFLVRHVGGGIKGNADLVAYFLLRAAKIVSQFGQVALIATNTLAQGDTREVGLDQIAEHGYVIRSGIKSESWPSKSAALEYCAVWASRAALGDAAERRLDRVQVFGINSSLDEISRVQGKAERLFSNKDRVFQGSVVLGLGFTMDPQSASNLISNDGRNSEILFPYLNGQDLNQRPDCSASRWVINFHEFSEERARSYKDCFDRVLKLVKPERERSNRKVYRDRWWQFAERQPRLQRAIFGLNDVIVLTLVSKVVMPAIVPCGQVFAHRLAVFASDDRGLFAFISSSVHYLWAIVRSSTLETRTNYAPSDAFETLPSPVLSEALRGLGERLDFERRELMLARQAGLTDTYNMVHDPSNSDPDILNLREIHRLIDEEVCRCYGWKDLIPQLAHDHYETRQGTRYTIAPGPRQEILDRLLEENHRRYAIEVEQGLHSKGKAAKKTTSKATKVKPETPGQDSLF</sequence>
<organism evidence="9 10">
    <name type="scientific">Glycomyces endophyticus</name>
    <dbReference type="NCBI Taxonomy" id="480996"/>
    <lineage>
        <taxon>Bacteria</taxon>
        <taxon>Bacillati</taxon>
        <taxon>Actinomycetota</taxon>
        <taxon>Actinomycetes</taxon>
        <taxon>Glycomycetales</taxon>
        <taxon>Glycomycetaceae</taxon>
        <taxon>Glycomyces</taxon>
    </lineage>
</organism>
<comment type="catalytic activity">
    <reaction evidence="5">
        <text>a 2'-deoxyadenosine in DNA + S-adenosyl-L-methionine = an N(6)-methyl-2'-deoxyadenosine in DNA + S-adenosyl-L-homocysteine + H(+)</text>
        <dbReference type="Rhea" id="RHEA:15197"/>
        <dbReference type="Rhea" id="RHEA-COMP:12418"/>
        <dbReference type="Rhea" id="RHEA-COMP:12419"/>
        <dbReference type="ChEBI" id="CHEBI:15378"/>
        <dbReference type="ChEBI" id="CHEBI:57856"/>
        <dbReference type="ChEBI" id="CHEBI:59789"/>
        <dbReference type="ChEBI" id="CHEBI:90615"/>
        <dbReference type="ChEBI" id="CHEBI:90616"/>
        <dbReference type="EC" id="2.1.1.72"/>
    </reaction>
</comment>
<reference evidence="10" key="1">
    <citation type="journal article" date="2019" name="Int. J. Syst. Evol. Microbiol.">
        <title>The Global Catalogue of Microorganisms (GCM) 10K type strain sequencing project: providing services to taxonomists for standard genome sequencing and annotation.</title>
        <authorList>
            <consortium name="The Broad Institute Genomics Platform"/>
            <consortium name="The Broad Institute Genome Sequencing Center for Infectious Disease"/>
            <person name="Wu L."/>
            <person name="Ma J."/>
        </authorList>
    </citation>
    <scope>NUCLEOTIDE SEQUENCE [LARGE SCALE GENOMIC DNA]</scope>
    <source>
        <strain evidence="10">JCM 16001</strain>
    </source>
</reference>
<gene>
    <name evidence="9" type="ORF">GCM10009830_44000</name>
</gene>
<dbReference type="PANTHER" id="PTHR33841">
    <property type="entry name" value="DNA METHYLTRANSFERASE YEEA-RELATED"/>
    <property type="match status" value="1"/>
</dbReference>
<keyword evidence="4" id="KW-0949">S-adenosyl-L-methionine</keyword>